<feature type="coiled-coil region" evidence="1">
    <location>
        <begin position="1014"/>
        <end position="1041"/>
    </location>
</feature>
<reference evidence="3 4" key="1">
    <citation type="submission" date="2019-07" db="EMBL/GenBank/DDBJ databases">
        <title>Genomics analysis of Aphanomyces spp. identifies a new class of oomycete effector associated with host adaptation.</title>
        <authorList>
            <person name="Gaulin E."/>
        </authorList>
    </citation>
    <scope>NUCLEOTIDE SEQUENCE [LARGE SCALE GENOMIC DNA]</scope>
    <source>
        <strain evidence="3 4">ATCC 201684</strain>
    </source>
</reference>
<feature type="coiled-coil region" evidence="1">
    <location>
        <begin position="628"/>
        <end position="676"/>
    </location>
</feature>
<name>A0A6G0XV59_9STRA</name>
<keyword evidence="4" id="KW-1185">Reference proteome</keyword>
<accession>A0A6G0XV59</accession>
<feature type="region of interest" description="Disordered" evidence="2">
    <location>
        <begin position="543"/>
        <end position="566"/>
    </location>
</feature>
<gene>
    <name evidence="3" type="ORF">Ae201684_000826</name>
</gene>
<evidence type="ECO:0000313" key="4">
    <source>
        <dbReference type="Proteomes" id="UP000481153"/>
    </source>
</evidence>
<feature type="region of interest" description="Disordered" evidence="2">
    <location>
        <begin position="342"/>
        <end position="379"/>
    </location>
</feature>
<evidence type="ECO:0000313" key="3">
    <source>
        <dbReference type="EMBL" id="KAF0744338.1"/>
    </source>
</evidence>
<protein>
    <submittedName>
        <fullName evidence="3">Uncharacterized protein</fullName>
    </submittedName>
</protein>
<dbReference type="Proteomes" id="UP000481153">
    <property type="component" value="Unassembled WGS sequence"/>
</dbReference>
<feature type="coiled-coil region" evidence="1">
    <location>
        <begin position="715"/>
        <end position="921"/>
    </location>
</feature>
<sequence>MTASIVRGWEWAMHALWAEGDLKCNVRVVDTVFLDAASGQPTRWLFASKHGTIAKKKDDHLDLSSIRDRFLRLSMHPRNPNSYVAHALFRNGSRVLVNAAQFDELLFETPTKSRGLVGLQAHVVSAAHETLVASVKGSQCSVSSVGEPPVVSPRLRKEIELAATEIVRFLEATAHVSVAKLDAEFAVDDDNVLWLVHLAQVTTSDKKLAASQSLPTLHAVEKSDGGAKCRGEFCRVACHALPGLFPSAPQTLPPLEDTGQRFKIGYNNIALARLEMHFLHANAASNAEIALEWAAFDAAQRTELGRSNPSHFYKHVGVCANCNRIYAHLQTLRQNHFRHPDAADDHRLEAPPPRQEAVKKAKKKRFQGPPCSNNGEKSATDDVMPALLQLSQDQQHEAAFLAELAKHSTPRQNDVKLPEEEDAAPPRHERPPSKRKDGKKRAKGPSSAENYVLSHFQAEWNQVESANRSLVQENHDLRTQLELQERQHSHERHRLTQELTTALETNNVLEKQSKQLQKRIAAMQKELADAKDEMLQRRLLETDNKPATSSTEISIKRQEGGGGGGDQLSLIETIEQLTAQLDREMRERQGEMQKIHAAHELETARIYDRHKMETEALRMSIRQGVDALEELKTQLVTCQNQLHVAQTQTKQAKTLLSDAQHAKLALENQVAALEKQAIVATDAKAKATSNNDALEKLHHKIDYLKAQLASEIRCKEELGTTVATLNANLDAVKKERRKAVADVEDSHRKILERVQERHKQELEMLQTQNAALQGKLVQLQANVTDLVADLSAARNKEDNARLTTDKLAEESVRLHGRIAELELQNEELQEQVNGTKSSLEDAQRANLEATLRRLTHERQYLKNQMEGEARHKEDALAQCKELQTQLQDATFAWKQDVAAVKAAAKEREQALVEQLTKAQEAQVVSHGEATNARHQLQEIKLTLFKTREQAAADQTALEASRTDVAHLKASLIAAKDELLHERERNRQTSDRNAKAVQAVKASLVQVEQDNKTTITALQSDLQAANAKLEQTQASVVAMEQTHATESAKYKRDVALHRVVASMLERERLGTQRRWWQWRVHAQTHRALAEQGAKMANALKARESTWHERLHTACNELVEKAALEKELALAALQETLEKASTDKLMQLRAEHAAALQSAHDEDKKERVEALDALSKQHALAMDRLEEQHAETIHALQERARESQLRSDKALVAAVEEAQDRERRLIADANAARTQSLREMQDAHQNELKQLGADAAHARLELIQAHEQAMAQACATAQAEAAERAREADERGEMGANDWEMQWMEKMETFFARERQRWQDEHSLALQQLMEKQSIELGDVVQHWTSLLSHERATHAANVQELRQAFDAKLAAEMESCRQEMLEQKGSAVMSTTAKWQRALADTNARLDVEKKVAYDKGVADREAEWQKAAALIKQAQKDEIAALERDSKRALDACEEKFELQLAAKTAEIEHAFAAKLVVHDEDAQADMERAVALEREHMQAKMEEAIAAVVAEWREKLQAQKIALEEELQKACKETEAQVRQDCNVSFEAAKMQWEAGKAHELAKLQSALREEFATTAAADKSAFRIELDAQVQKLEAEWAAKLEAETTRLSAEAAATLQEELRVCADAAAKQHEEEIAFVQEESEKLIEKVETAMQQLKKQKETTEQELKSVQQALEEAEDASFDLQEEMTLLKKQHVFHHMMLLHAARKKMQHFEDEIDSMEMEKKTEIAAWEQKLDETTRALQAKLESAFDTNSKLEQVYSQVYETLVNYKRDELVAHRSASNVVTSELGVLALQIAEVSKTKADGEDDIQKAQAELGALEEELSAIQLMKDGHVNQAQVARKRRMHQEMEAMLESIETKRTKVRTVDAKLQDLHKLHKQKEDEMKNLERQLVQILVEQQKQLLALVTSAMATAATTPKPA</sequence>
<feature type="coiled-coil region" evidence="1">
    <location>
        <begin position="1166"/>
        <end position="1233"/>
    </location>
</feature>
<feature type="region of interest" description="Disordered" evidence="2">
    <location>
        <begin position="406"/>
        <end position="447"/>
    </location>
</feature>
<keyword evidence="1" id="KW-0175">Coiled coil</keyword>
<feature type="coiled-coil region" evidence="1">
    <location>
        <begin position="467"/>
        <end position="533"/>
    </location>
</feature>
<feature type="coiled-coil region" evidence="1">
    <location>
        <begin position="1600"/>
        <end position="1750"/>
    </location>
</feature>
<proteinExistence type="predicted"/>
<evidence type="ECO:0000256" key="2">
    <source>
        <dbReference type="SAM" id="MobiDB-lite"/>
    </source>
</evidence>
<feature type="coiled-coil region" evidence="1">
    <location>
        <begin position="1798"/>
        <end position="1900"/>
    </location>
</feature>
<comment type="caution">
    <text evidence="3">The sequence shown here is derived from an EMBL/GenBank/DDBJ whole genome shotgun (WGS) entry which is preliminary data.</text>
</comment>
<dbReference type="VEuPathDB" id="FungiDB:AeMF1_009451"/>
<feature type="compositionally biased region" description="Basic and acidic residues" evidence="2">
    <location>
        <begin position="413"/>
        <end position="435"/>
    </location>
</feature>
<dbReference type="EMBL" id="VJMJ01000009">
    <property type="protein sequence ID" value="KAF0744338.1"/>
    <property type="molecule type" value="Genomic_DNA"/>
</dbReference>
<evidence type="ECO:0000256" key="1">
    <source>
        <dbReference type="SAM" id="Coils"/>
    </source>
</evidence>
<organism evidence="3 4">
    <name type="scientific">Aphanomyces euteiches</name>
    <dbReference type="NCBI Taxonomy" id="100861"/>
    <lineage>
        <taxon>Eukaryota</taxon>
        <taxon>Sar</taxon>
        <taxon>Stramenopiles</taxon>
        <taxon>Oomycota</taxon>
        <taxon>Saprolegniomycetes</taxon>
        <taxon>Saprolegniales</taxon>
        <taxon>Verrucalvaceae</taxon>
        <taxon>Aphanomyces</taxon>
    </lineage>
</organism>